<keyword evidence="1" id="KW-1133">Transmembrane helix</keyword>
<feature type="transmembrane region" description="Helical" evidence="1">
    <location>
        <begin position="90"/>
        <end position="113"/>
    </location>
</feature>
<dbReference type="RefSeq" id="WP_170204827.1">
    <property type="nucleotide sequence ID" value="NZ_CP051685.1"/>
</dbReference>
<evidence type="ECO:0000256" key="1">
    <source>
        <dbReference type="SAM" id="Phobius"/>
    </source>
</evidence>
<dbReference type="AlphaFoldDB" id="A0A7Z2W0Y7"/>
<dbReference type="KEGG" id="mfy:HH212_24335"/>
<protein>
    <recommendedName>
        <fullName evidence="4">DUF1648 domain-containing protein</fullName>
    </recommendedName>
</protein>
<dbReference type="EMBL" id="CP051685">
    <property type="protein sequence ID" value="QJE02745.1"/>
    <property type="molecule type" value="Genomic_DNA"/>
</dbReference>
<evidence type="ECO:0000313" key="3">
    <source>
        <dbReference type="Proteomes" id="UP000502415"/>
    </source>
</evidence>
<feature type="transmembrane region" description="Helical" evidence="1">
    <location>
        <begin position="47"/>
        <end position="69"/>
    </location>
</feature>
<evidence type="ECO:0008006" key="4">
    <source>
        <dbReference type="Google" id="ProtNLM"/>
    </source>
</evidence>
<organism evidence="2 3">
    <name type="scientific">Massilia forsythiae</name>
    <dbReference type="NCBI Taxonomy" id="2728020"/>
    <lineage>
        <taxon>Bacteria</taxon>
        <taxon>Pseudomonadati</taxon>
        <taxon>Pseudomonadota</taxon>
        <taxon>Betaproteobacteria</taxon>
        <taxon>Burkholderiales</taxon>
        <taxon>Oxalobacteraceae</taxon>
        <taxon>Telluria group</taxon>
        <taxon>Massilia</taxon>
    </lineage>
</organism>
<gene>
    <name evidence="2" type="ORF">HH212_24335</name>
</gene>
<dbReference type="Proteomes" id="UP000502415">
    <property type="component" value="Chromosome"/>
</dbReference>
<proteinExistence type="predicted"/>
<sequence length="114" mass="12374">MMNHRSAAISNAVFVAATFAVAFWTVHRLAAGVQVAIHWGPDNRADAWVGGSAIQLVNPIIALVLWFLLSTCPQGFSSTAESTKRVHMRFSGVFLIQLIIQLLMAMHVLGMVVA</sequence>
<keyword evidence="1" id="KW-0472">Membrane</keyword>
<keyword evidence="1" id="KW-0812">Transmembrane</keyword>
<keyword evidence="3" id="KW-1185">Reference proteome</keyword>
<reference evidence="2 3" key="1">
    <citation type="submission" date="2020-04" db="EMBL/GenBank/DDBJ databases">
        <title>Genome sequencing of novel species.</title>
        <authorList>
            <person name="Heo J."/>
            <person name="Kim S.-J."/>
            <person name="Kim J.-S."/>
            <person name="Hong S.-B."/>
            <person name="Kwon S.-W."/>
        </authorList>
    </citation>
    <scope>NUCLEOTIDE SEQUENCE [LARGE SCALE GENOMIC DNA]</scope>
    <source>
        <strain evidence="2 3">GN2-R2</strain>
    </source>
</reference>
<accession>A0A7Z2W0Y7</accession>
<evidence type="ECO:0000313" key="2">
    <source>
        <dbReference type="EMBL" id="QJE02745.1"/>
    </source>
</evidence>
<name>A0A7Z2W0Y7_9BURK</name>